<feature type="transmembrane region" description="Helical" evidence="5">
    <location>
        <begin position="221"/>
        <end position="239"/>
    </location>
</feature>
<dbReference type="PROSITE" id="PS00216">
    <property type="entry name" value="SUGAR_TRANSPORT_1"/>
    <property type="match status" value="1"/>
</dbReference>
<keyword evidence="3 5" id="KW-1133">Transmembrane helix</keyword>
<feature type="transmembrane region" description="Helical" evidence="5">
    <location>
        <begin position="286"/>
        <end position="305"/>
    </location>
</feature>
<comment type="subcellular location">
    <subcellularLocation>
        <location evidence="1">Membrane</location>
        <topology evidence="1">Multi-pass membrane protein</topology>
    </subcellularLocation>
</comment>
<feature type="transmembrane region" description="Helical" evidence="5">
    <location>
        <begin position="378"/>
        <end position="396"/>
    </location>
</feature>
<dbReference type="PROSITE" id="PS00217">
    <property type="entry name" value="SUGAR_TRANSPORT_2"/>
    <property type="match status" value="1"/>
</dbReference>
<evidence type="ECO:0000256" key="5">
    <source>
        <dbReference type="SAM" id="Phobius"/>
    </source>
</evidence>
<feature type="transmembrane region" description="Helical" evidence="5">
    <location>
        <begin position="356"/>
        <end position="372"/>
    </location>
</feature>
<keyword evidence="2 5" id="KW-0812">Transmembrane</keyword>
<feature type="domain" description="Major facilitator superfamily (MFS) profile" evidence="6">
    <location>
        <begin position="17"/>
        <end position="400"/>
    </location>
</feature>
<protein>
    <submittedName>
        <fullName evidence="7">MFS family permease</fullName>
    </submittedName>
</protein>
<dbReference type="Gene3D" id="1.20.1250.20">
    <property type="entry name" value="MFS general substrate transporter like domains"/>
    <property type="match status" value="2"/>
</dbReference>
<evidence type="ECO:0000256" key="1">
    <source>
        <dbReference type="ARBA" id="ARBA00004141"/>
    </source>
</evidence>
<dbReference type="GO" id="GO:0005886">
    <property type="term" value="C:plasma membrane"/>
    <property type="evidence" value="ECO:0007669"/>
    <property type="project" value="TreeGrafter"/>
</dbReference>
<evidence type="ECO:0000256" key="2">
    <source>
        <dbReference type="ARBA" id="ARBA00022692"/>
    </source>
</evidence>
<dbReference type="InterPro" id="IPR036259">
    <property type="entry name" value="MFS_trans_sf"/>
</dbReference>
<evidence type="ECO:0000313" key="8">
    <source>
        <dbReference type="Proteomes" id="UP000531251"/>
    </source>
</evidence>
<comment type="caution">
    <text evidence="7">The sequence shown here is derived from an EMBL/GenBank/DDBJ whole genome shotgun (WGS) entry which is preliminary data.</text>
</comment>
<dbReference type="InterPro" id="IPR005829">
    <property type="entry name" value="Sugar_transporter_CS"/>
</dbReference>
<dbReference type="Pfam" id="PF07690">
    <property type="entry name" value="MFS_1"/>
    <property type="match status" value="1"/>
</dbReference>
<organism evidence="7 8">
    <name type="scientific">Sphingomonas trueperi</name>
    <dbReference type="NCBI Taxonomy" id="53317"/>
    <lineage>
        <taxon>Bacteria</taxon>
        <taxon>Pseudomonadati</taxon>
        <taxon>Pseudomonadota</taxon>
        <taxon>Alphaproteobacteria</taxon>
        <taxon>Sphingomonadales</taxon>
        <taxon>Sphingomonadaceae</taxon>
        <taxon>Sphingomonas</taxon>
    </lineage>
</organism>
<reference evidence="7 8" key="1">
    <citation type="submission" date="2020-03" db="EMBL/GenBank/DDBJ databases">
        <title>Genomic Encyclopedia of Type Strains, Phase IV (KMG-IV): sequencing the most valuable type-strain genomes for metagenomic binning, comparative biology and taxonomic classification.</title>
        <authorList>
            <person name="Goeker M."/>
        </authorList>
    </citation>
    <scope>NUCLEOTIDE SEQUENCE [LARGE SCALE GENOMIC DNA]</scope>
    <source>
        <strain evidence="7 8">DSM 7225</strain>
    </source>
</reference>
<name>A0A7X6BF72_9SPHN</name>
<accession>A0A7X6BF72</accession>
<dbReference type="GO" id="GO:0046943">
    <property type="term" value="F:carboxylic acid transmembrane transporter activity"/>
    <property type="evidence" value="ECO:0007669"/>
    <property type="project" value="TreeGrafter"/>
</dbReference>
<keyword evidence="8" id="KW-1185">Reference proteome</keyword>
<feature type="transmembrane region" description="Helical" evidence="5">
    <location>
        <begin position="108"/>
        <end position="130"/>
    </location>
</feature>
<feature type="transmembrane region" description="Helical" evidence="5">
    <location>
        <begin position="259"/>
        <end position="279"/>
    </location>
</feature>
<evidence type="ECO:0000256" key="4">
    <source>
        <dbReference type="ARBA" id="ARBA00023136"/>
    </source>
</evidence>
<feature type="transmembrane region" description="Helical" evidence="5">
    <location>
        <begin position="171"/>
        <end position="190"/>
    </location>
</feature>
<dbReference type="InterPro" id="IPR011701">
    <property type="entry name" value="MFS"/>
</dbReference>
<dbReference type="SUPFAM" id="SSF103473">
    <property type="entry name" value="MFS general substrate transporter"/>
    <property type="match status" value="1"/>
</dbReference>
<evidence type="ECO:0000259" key="6">
    <source>
        <dbReference type="PROSITE" id="PS50850"/>
    </source>
</evidence>
<dbReference type="RefSeq" id="WP_125978229.1">
    <property type="nucleotide sequence ID" value="NZ_BAAADY010000055.1"/>
</dbReference>
<proteinExistence type="predicted"/>
<evidence type="ECO:0000256" key="3">
    <source>
        <dbReference type="ARBA" id="ARBA00022989"/>
    </source>
</evidence>
<feature type="transmembrane region" description="Helical" evidence="5">
    <location>
        <begin position="142"/>
        <end position="165"/>
    </location>
</feature>
<feature type="transmembrane region" description="Helical" evidence="5">
    <location>
        <begin position="311"/>
        <end position="335"/>
    </location>
</feature>
<dbReference type="Proteomes" id="UP000531251">
    <property type="component" value="Unassembled WGS sequence"/>
</dbReference>
<dbReference type="PANTHER" id="PTHR23508">
    <property type="entry name" value="CARBOXYLIC ACID TRANSPORTER PROTEIN HOMOLOG"/>
    <property type="match status" value="1"/>
</dbReference>
<dbReference type="AlphaFoldDB" id="A0A7X6BF72"/>
<feature type="transmembrane region" description="Helical" evidence="5">
    <location>
        <begin position="21"/>
        <end position="46"/>
    </location>
</feature>
<feature type="transmembrane region" description="Helical" evidence="5">
    <location>
        <begin position="83"/>
        <end position="102"/>
    </location>
</feature>
<gene>
    <name evidence="7" type="ORF">GGR89_004430</name>
</gene>
<sequence length="423" mass="44172">MTASHSYRSVDPLARKAFWTTFAGFSIDAMSVQVVAFLLPALSFLWSISPTRAGMLASAALASGSIGGWLAGSVSDRIGRIAVLRITILWLGISSALCGLAQTYDQLLLARLVQGFGFGAEWSVGVVFISEIAPRTTRGRTLGSLQSAWAVGWGLAAATTSIALALVPPAIAWRIVLFVGLLPALAIAGLRTRMIEPPIFPAGDAPLPWYRIFGRDARWKTLKGCALATGTHGGYWAIATWWPTMLRLERGLSPPATTLHMAVLVGGSFLGYLLAAWLSDRVGRRATLVSFAAAGAVVALAATQLSLSDAALLLLTAALGLFALGLYSALGPVLTESYPTALRGSGLGFCYNMGRGLAGATPVAVGTSVAALGYAHAIGLYVAMSYTLVVLATAALRETRAVDLVRVAELGGAERPNTISAPR</sequence>
<dbReference type="PANTHER" id="PTHR23508:SF10">
    <property type="entry name" value="CARBOXYLIC ACID TRANSPORTER PROTEIN HOMOLOG"/>
    <property type="match status" value="1"/>
</dbReference>
<evidence type="ECO:0000313" key="7">
    <source>
        <dbReference type="EMBL" id="NJC00081.1"/>
    </source>
</evidence>
<dbReference type="PROSITE" id="PS50850">
    <property type="entry name" value="MFS"/>
    <property type="match status" value="1"/>
</dbReference>
<keyword evidence="4 5" id="KW-0472">Membrane</keyword>
<feature type="transmembrane region" description="Helical" evidence="5">
    <location>
        <begin position="52"/>
        <end position="71"/>
    </location>
</feature>
<dbReference type="EMBL" id="JAATJB010000032">
    <property type="protein sequence ID" value="NJC00081.1"/>
    <property type="molecule type" value="Genomic_DNA"/>
</dbReference>
<dbReference type="InterPro" id="IPR020846">
    <property type="entry name" value="MFS_dom"/>
</dbReference>